<protein>
    <recommendedName>
        <fullName evidence="3">PIG-L family deacetylase</fullName>
    </recommendedName>
</protein>
<dbReference type="RefSeq" id="WP_169265189.1">
    <property type="nucleotide sequence ID" value="NZ_CAWOXK010000001.1"/>
</dbReference>
<keyword evidence="2" id="KW-1185">Reference proteome</keyword>
<reference evidence="1 2" key="1">
    <citation type="submission" date="2018-06" db="EMBL/GenBank/DDBJ databases">
        <title>Comparative genomics of Brasilonema spp. strains.</title>
        <authorList>
            <person name="Alvarenga D.O."/>
            <person name="Fiore M.F."/>
            <person name="Varani A.M."/>
        </authorList>
    </citation>
    <scope>NUCLEOTIDE SEQUENCE [LARGE SCALE GENOMIC DNA]</scope>
    <source>
        <strain evidence="1 2">CENA114</strain>
    </source>
</reference>
<name>A0A856MCQ4_9CYAN</name>
<evidence type="ECO:0000313" key="1">
    <source>
        <dbReference type="EMBL" id="QDL08114.1"/>
    </source>
</evidence>
<dbReference type="Gene3D" id="3.40.50.10320">
    <property type="entry name" value="LmbE-like"/>
    <property type="match status" value="1"/>
</dbReference>
<dbReference type="InterPro" id="IPR024078">
    <property type="entry name" value="LmbE-like_dom_sf"/>
</dbReference>
<evidence type="ECO:0008006" key="3">
    <source>
        <dbReference type="Google" id="ProtNLM"/>
    </source>
</evidence>
<proteinExistence type="predicted"/>
<sequence length="239" mass="26757">MNLLLSAHADDIAYSLGGALLKGYISQTTATLITVFQRGLYVPYARPEASVEEASAIRNTEDLAYAAKVGLKHKGLGLGDVTLRGYPDLDSIFTVTDYRQDPGAVESIETIQSFLNEQTEMTHLWVPLAICNHIDHVLLLKAVLGWKAKPELEVIFYEDIPYAGFEELDSIETWVQQVIGSAEAEIIDISEQFEEKLKNLEIYASQVSQDDIELVKLHARRIVPGLAVERVWRKKRLGE</sequence>
<dbReference type="SUPFAM" id="SSF102588">
    <property type="entry name" value="LmbE-like"/>
    <property type="match status" value="1"/>
</dbReference>
<dbReference type="Pfam" id="PF02585">
    <property type="entry name" value="PIG-L"/>
    <property type="match status" value="1"/>
</dbReference>
<dbReference type="KEGG" id="bsen:DP114_09560"/>
<dbReference type="EMBL" id="CP030118">
    <property type="protein sequence ID" value="QDL08114.1"/>
    <property type="molecule type" value="Genomic_DNA"/>
</dbReference>
<dbReference type="AlphaFoldDB" id="A0A856MCQ4"/>
<dbReference type="InterPro" id="IPR003737">
    <property type="entry name" value="GlcNAc_PI_deacetylase-related"/>
</dbReference>
<dbReference type="Proteomes" id="UP000503129">
    <property type="component" value="Chromosome"/>
</dbReference>
<gene>
    <name evidence="1" type="ORF">DP114_09560</name>
</gene>
<organism evidence="1 2">
    <name type="scientific">Brasilonema sennae CENA114</name>
    <dbReference type="NCBI Taxonomy" id="415709"/>
    <lineage>
        <taxon>Bacteria</taxon>
        <taxon>Bacillati</taxon>
        <taxon>Cyanobacteriota</taxon>
        <taxon>Cyanophyceae</taxon>
        <taxon>Nostocales</taxon>
        <taxon>Scytonemataceae</taxon>
        <taxon>Brasilonema</taxon>
        <taxon>Bromeliae group (in: Brasilonema)</taxon>
    </lineage>
</organism>
<accession>A0A856MCQ4</accession>
<evidence type="ECO:0000313" key="2">
    <source>
        <dbReference type="Proteomes" id="UP000503129"/>
    </source>
</evidence>